<name>A0A0V0H9G5_SOLCH</name>
<reference evidence="1" key="1">
    <citation type="submission" date="2015-12" db="EMBL/GenBank/DDBJ databases">
        <title>Gene expression during late stages of embryo sac development: a critical building block for successful pollen-pistil interactions.</title>
        <authorList>
            <person name="Liu Y."/>
            <person name="Joly V."/>
            <person name="Sabar M."/>
            <person name="Matton D.P."/>
        </authorList>
    </citation>
    <scope>NUCLEOTIDE SEQUENCE</scope>
</reference>
<feature type="non-terminal residue" evidence="1">
    <location>
        <position position="75"/>
    </location>
</feature>
<dbReference type="EMBL" id="GEDG01023265">
    <property type="protein sequence ID" value="JAP16872.1"/>
    <property type="molecule type" value="Transcribed_RNA"/>
</dbReference>
<sequence>MSNIISIYDKTSTRLHVSYKIYNLCILFYSFFFTPKIKGCHTQPFDLLKRVCLVFKASTFSPSIWTTICMIELYS</sequence>
<protein>
    <submittedName>
        <fullName evidence="1">Putative ovule protein</fullName>
    </submittedName>
</protein>
<evidence type="ECO:0000313" key="1">
    <source>
        <dbReference type="EMBL" id="JAP16872.1"/>
    </source>
</evidence>
<dbReference type="AlphaFoldDB" id="A0A0V0H9G5"/>
<organism evidence="1">
    <name type="scientific">Solanum chacoense</name>
    <name type="common">Chaco potato</name>
    <dbReference type="NCBI Taxonomy" id="4108"/>
    <lineage>
        <taxon>Eukaryota</taxon>
        <taxon>Viridiplantae</taxon>
        <taxon>Streptophyta</taxon>
        <taxon>Embryophyta</taxon>
        <taxon>Tracheophyta</taxon>
        <taxon>Spermatophyta</taxon>
        <taxon>Magnoliopsida</taxon>
        <taxon>eudicotyledons</taxon>
        <taxon>Gunneridae</taxon>
        <taxon>Pentapetalae</taxon>
        <taxon>asterids</taxon>
        <taxon>lamiids</taxon>
        <taxon>Solanales</taxon>
        <taxon>Solanaceae</taxon>
        <taxon>Solanoideae</taxon>
        <taxon>Solaneae</taxon>
        <taxon>Solanum</taxon>
    </lineage>
</organism>
<accession>A0A0V0H9G5</accession>
<proteinExistence type="predicted"/>